<evidence type="ECO:0000256" key="5">
    <source>
        <dbReference type="ARBA" id="ARBA00022771"/>
    </source>
</evidence>
<dbReference type="GO" id="GO:0005634">
    <property type="term" value="C:nucleus"/>
    <property type="evidence" value="ECO:0007669"/>
    <property type="project" value="UniProtKB-SubCell"/>
</dbReference>
<dbReference type="GO" id="GO:0007064">
    <property type="term" value="P:mitotic sister chromatid cohesion"/>
    <property type="evidence" value="ECO:0007669"/>
    <property type="project" value="TreeGrafter"/>
</dbReference>
<feature type="domain" description="N-acetyltransferase ESCO zinc-finger" evidence="10">
    <location>
        <begin position="191"/>
        <end position="216"/>
    </location>
</feature>
<evidence type="ECO:0000313" key="12">
    <source>
        <dbReference type="EMBL" id="CAI2172947.1"/>
    </source>
</evidence>
<dbReference type="GO" id="GO:0000785">
    <property type="term" value="C:chromatin"/>
    <property type="evidence" value="ECO:0007669"/>
    <property type="project" value="TreeGrafter"/>
</dbReference>
<organism evidence="12 13">
    <name type="scientific">Funneliformis geosporum</name>
    <dbReference type="NCBI Taxonomy" id="1117311"/>
    <lineage>
        <taxon>Eukaryota</taxon>
        <taxon>Fungi</taxon>
        <taxon>Fungi incertae sedis</taxon>
        <taxon>Mucoromycota</taxon>
        <taxon>Glomeromycotina</taxon>
        <taxon>Glomeromycetes</taxon>
        <taxon>Glomerales</taxon>
        <taxon>Glomeraceae</taxon>
        <taxon>Funneliformis</taxon>
    </lineage>
</organism>
<dbReference type="Pfam" id="PF13880">
    <property type="entry name" value="Acetyltransf_13"/>
    <property type="match status" value="1"/>
</dbReference>
<comment type="subcellular location">
    <subcellularLocation>
        <location evidence="1">Nucleus</location>
    </subcellularLocation>
</comment>
<keyword evidence="6" id="KW-0862">Zinc</keyword>
<evidence type="ECO:0000256" key="6">
    <source>
        <dbReference type="ARBA" id="ARBA00022833"/>
    </source>
</evidence>
<dbReference type="Pfam" id="PF13878">
    <property type="entry name" value="zf-C2H2_3"/>
    <property type="match status" value="1"/>
</dbReference>
<comment type="caution">
    <text evidence="12">The sequence shown here is derived from an EMBL/GenBank/DDBJ whole genome shotgun (WGS) entry which is preliminary data.</text>
</comment>
<dbReference type="GO" id="GO:0008270">
    <property type="term" value="F:zinc ion binding"/>
    <property type="evidence" value="ECO:0007669"/>
    <property type="project" value="UniProtKB-KW"/>
</dbReference>
<keyword evidence="13" id="KW-1185">Reference proteome</keyword>
<dbReference type="Gene3D" id="3.40.630.30">
    <property type="match status" value="1"/>
</dbReference>
<evidence type="ECO:0000256" key="7">
    <source>
        <dbReference type="ARBA" id="ARBA00023242"/>
    </source>
</evidence>
<keyword evidence="8" id="KW-0131">Cell cycle</keyword>
<evidence type="ECO:0000259" key="11">
    <source>
        <dbReference type="Pfam" id="PF13880"/>
    </source>
</evidence>
<evidence type="ECO:0000256" key="3">
    <source>
        <dbReference type="ARBA" id="ARBA00022679"/>
    </source>
</evidence>
<evidence type="ECO:0000256" key="1">
    <source>
        <dbReference type="ARBA" id="ARBA00004123"/>
    </source>
</evidence>
<evidence type="ECO:0000256" key="9">
    <source>
        <dbReference type="ARBA" id="ARBA00023315"/>
    </source>
</evidence>
<dbReference type="CDD" id="cd04301">
    <property type="entry name" value="NAT_SF"/>
    <property type="match status" value="1"/>
</dbReference>
<dbReference type="InterPro" id="IPR028005">
    <property type="entry name" value="AcTrfase_ESCO_Znf_dom"/>
</dbReference>
<protein>
    <submittedName>
        <fullName evidence="12">19249_t:CDS:1</fullName>
    </submittedName>
</protein>
<name>A0A9W4WMG9_9GLOM</name>
<dbReference type="AlphaFoldDB" id="A0A9W4WMG9"/>
<dbReference type="InterPro" id="IPR028009">
    <property type="entry name" value="ESCO_Acetyltransf_dom"/>
</dbReference>
<dbReference type="OrthoDB" id="428854at2759"/>
<dbReference type="PANTHER" id="PTHR45884:SF2">
    <property type="entry name" value="N-ACETYLTRANSFERASE ECO"/>
    <property type="match status" value="1"/>
</dbReference>
<keyword evidence="5" id="KW-0863">Zinc-finger</keyword>
<dbReference type="PANTHER" id="PTHR45884">
    <property type="entry name" value="N-ACETYLTRANSFERASE ECO"/>
    <property type="match status" value="1"/>
</dbReference>
<evidence type="ECO:0000256" key="4">
    <source>
        <dbReference type="ARBA" id="ARBA00022723"/>
    </source>
</evidence>
<comment type="similarity">
    <text evidence="2">Belongs to the acetyltransferase family. ECO subfamily.</text>
</comment>
<keyword evidence="3" id="KW-0808">Transferase</keyword>
<keyword evidence="9" id="KW-0012">Acyltransferase</keyword>
<proteinExistence type="inferred from homology"/>
<evidence type="ECO:0000259" key="10">
    <source>
        <dbReference type="Pfam" id="PF13878"/>
    </source>
</evidence>
<dbReference type="EMBL" id="CAMKVN010001001">
    <property type="protein sequence ID" value="CAI2172947.1"/>
    <property type="molecule type" value="Genomic_DNA"/>
</dbReference>
<feature type="domain" description="N-acetyltransferase ESCO acetyl-transferase" evidence="11">
    <location>
        <begin position="341"/>
        <end position="407"/>
    </location>
</feature>
<dbReference type="Proteomes" id="UP001153678">
    <property type="component" value="Unassembled WGS sequence"/>
</dbReference>
<sequence length="410" mass="46940">MALTRKPEVKVTYGKRKDITDLSTLSPLRDNSLFDNGGLLRDVTNIGSYFNKENTLNERIEFDEQMIQSKKRDITDRFSAVELNDECIEIGAQFIRPKRRVTTGSILPAVEFNDSYMGNVKQERKSGIIVKQKSIGDFFKPASVELNSNQRKKKKKYATIPRFNKRIYDENTENNVTSSSPSKKRVKSYEQTYLDIGQKDFGAYTCPECQMSYVRGVLGYQDEITLESIAEANDRVVLLVYNQSHYFERHKIKNTIEWVNLELGAVMLTEEKLNTSKAYFYIANKYDIVGFALAIQIEKAYKVVVNSSNDKVQNESSKDSNMHNETDVGSGIFCCTNPIRAFCGISRLWVKKDYRRKKVASKLLDHVRKNFIYGCEIKPSEVAFSQPSGDGKSFATNYTGTREFLVYSDD</sequence>
<dbReference type="GO" id="GO:0061733">
    <property type="term" value="F:protein-lysine-acetyltransferase activity"/>
    <property type="evidence" value="ECO:0007669"/>
    <property type="project" value="TreeGrafter"/>
</dbReference>
<accession>A0A9W4WMG9</accession>
<gene>
    <name evidence="12" type="ORF">FWILDA_LOCUS5838</name>
</gene>
<keyword evidence="7" id="KW-0539">Nucleus</keyword>
<reference evidence="12" key="1">
    <citation type="submission" date="2022-08" db="EMBL/GenBank/DDBJ databases">
        <authorList>
            <person name="Kallberg Y."/>
            <person name="Tangrot J."/>
            <person name="Rosling A."/>
        </authorList>
    </citation>
    <scope>NUCLEOTIDE SEQUENCE</scope>
    <source>
        <strain evidence="12">Wild A</strain>
    </source>
</reference>
<evidence type="ECO:0000256" key="8">
    <source>
        <dbReference type="ARBA" id="ARBA00023306"/>
    </source>
</evidence>
<evidence type="ECO:0000256" key="2">
    <source>
        <dbReference type="ARBA" id="ARBA00005816"/>
    </source>
</evidence>
<evidence type="ECO:0000313" key="13">
    <source>
        <dbReference type="Proteomes" id="UP001153678"/>
    </source>
</evidence>
<keyword evidence="4" id="KW-0479">Metal-binding</keyword>